<gene>
    <name evidence="2" type="ORF">SSOG_04856</name>
</gene>
<protein>
    <recommendedName>
        <fullName evidence="4">Tetratricopeptide repeat protein</fullName>
    </recommendedName>
</protein>
<dbReference type="STRING" id="457427.SSOG_04856"/>
<evidence type="ECO:0000313" key="2">
    <source>
        <dbReference type="EMBL" id="EFL25142.1"/>
    </source>
</evidence>
<dbReference type="HOGENOM" id="CLU_2048411_0_0_11"/>
<dbReference type="AlphaFoldDB" id="D9WD80"/>
<sequence length="120" mass="13146">MTLLHCRQAVGHARVGERSRAERSLARAETTYDRASGRPEAWLAFLTTAELAGLAGAAHQALGRHRRAQELTTSALELLEPRFERNRGPATRDRPTPTRIGSSRLLTADAAHGGRDDRVP</sequence>
<proteinExistence type="predicted"/>
<dbReference type="Proteomes" id="UP000003963">
    <property type="component" value="Unassembled WGS sequence"/>
</dbReference>
<organism evidence="2 3">
    <name type="scientific">Streptomyces himastatinicus ATCC 53653</name>
    <dbReference type="NCBI Taxonomy" id="457427"/>
    <lineage>
        <taxon>Bacteria</taxon>
        <taxon>Bacillati</taxon>
        <taxon>Actinomycetota</taxon>
        <taxon>Actinomycetes</taxon>
        <taxon>Kitasatosporales</taxon>
        <taxon>Streptomycetaceae</taxon>
        <taxon>Streptomyces</taxon>
        <taxon>Streptomyces violaceusniger group</taxon>
    </lineage>
</organism>
<evidence type="ECO:0000313" key="3">
    <source>
        <dbReference type="Proteomes" id="UP000003963"/>
    </source>
</evidence>
<reference evidence="2 3" key="1">
    <citation type="submission" date="2009-02" db="EMBL/GenBank/DDBJ databases">
        <title>Annotation of Streptomyces hygroscopicus strain ATCC 53653.</title>
        <authorList>
            <consortium name="The Broad Institute Genome Sequencing Platform"/>
            <consortium name="Broad Institute Microbial Sequencing Center"/>
            <person name="Fischbach M."/>
            <person name="Godfrey P."/>
            <person name="Ward D."/>
            <person name="Young S."/>
            <person name="Zeng Q."/>
            <person name="Koehrsen M."/>
            <person name="Alvarado L."/>
            <person name="Berlin A.M."/>
            <person name="Bochicchio J."/>
            <person name="Borenstein D."/>
            <person name="Chapman S.B."/>
            <person name="Chen Z."/>
            <person name="Engels R."/>
            <person name="Freedman E."/>
            <person name="Gellesch M."/>
            <person name="Goldberg J."/>
            <person name="Griggs A."/>
            <person name="Gujja S."/>
            <person name="Heilman E.R."/>
            <person name="Heiman D.I."/>
            <person name="Hepburn T.A."/>
            <person name="Howarth C."/>
            <person name="Jen D."/>
            <person name="Larson L."/>
            <person name="Lewis B."/>
            <person name="Mehta T."/>
            <person name="Park D."/>
            <person name="Pearson M."/>
            <person name="Richards J."/>
            <person name="Roberts A."/>
            <person name="Saif S."/>
            <person name="Shea T.D."/>
            <person name="Shenoy N."/>
            <person name="Sisk P."/>
            <person name="Stolte C."/>
            <person name="Sykes S.N."/>
            <person name="Thomson T."/>
            <person name="Walk T."/>
            <person name="White J."/>
            <person name="Yandava C."/>
            <person name="Straight P."/>
            <person name="Clardy J."/>
            <person name="Hung D."/>
            <person name="Kolter R."/>
            <person name="Mekalanos J."/>
            <person name="Walker S."/>
            <person name="Walsh C.T."/>
            <person name="Wieland-Brown L.C."/>
            <person name="Haas B."/>
            <person name="Nusbaum C."/>
            <person name="Birren B."/>
        </authorList>
    </citation>
    <scope>NUCLEOTIDE SEQUENCE [LARGE SCALE GENOMIC DNA]</scope>
    <source>
        <strain evidence="2 3">ATCC 53653</strain>
    </source>
</reference>
<feature type="compositionally biased region" description="Basic and acidic residues" evidence="1">
    <location>
        <begin position="79"/>
        <end position="96"/>
    </location>
</feature>
<evidence type="ECO:0000256" key="1">
    <source>
        <dbReference type="SAM" id="MobiDB-lite"/>
    </source>
</evidence>
<keyword evidence="3" id="KW-1185">Reference proteome</keyword>
<name>D9WD80_9ACTN</name>
<evidence type="ECO:0008006" key="4">
    <source>
        <dbReference type="Google" id="ProtNLM"/>
    </source>
</evidence>
<dbReference type="EMBL" id="GG657754">
    <property type="protein sequence ID" value="EFL25142.1"/>
    <property type="molecule type" value="Genomic_DNA"/>
</dbReference>
<accession>D9WD80</accession>
<feature type="region of interest" description="Disordered" evidence="1">
    <location>
        <begin position="77"/>
        <end position="120"/>
    </location>
</feature>